<feature type="region of interest" description="Disordered" evidence="1">
    <location>
        <begin position="32"/>
        <end position="55"/>
    </location>
</feature>
<feature type="compositionally biased region" description="Basic and acidic residues" evidence="1">
    <location>
        <begin position="282"/>
        <end position="296"/>
    </location>
</feature>
<reference evidence="2 3" key="1">
    <citation type="submission" date="2020-02" db="EMBL/GenBank/DDBJ databases">
        <authorList>
            <person name="Ferguson B K."/>
        </authorList>
    </citation>
    <scope>NUCLEOTIDE SEQUENCE [LARGE SCALE GENOMIC DNA]</scope>
</reference>
<evidence type="ECO:0000256" key="1">
    <source>
        <dbReference type="SAM" id="MobiDB-lite"/>
    </source>
</evidence>
<proteinExistence type="predicted"/>
<dbReference type="AlphaFoldDB" id="A0A6H5GR24"/>
<organism evidence="2 3">
    <name type="scientific">Nesidiocoris tenuis</name>
    <dbReference type="NCBI Taxonomy" id="355587"/>
    <lineage>
        <taxon>Eukaryota</taxon>
        <taxon>Metazoa</taxon>
        <taxon>Ecdysozoa</taxon>
        <taxon>Arthropoda</taxon>
        <taxon>Hexapoda</taxon>
        <taxon>Insecta</taxon>
        <taxon>Pterygota</taxon>
        <taxon>Neoptera</taxon>
        <taxon>Paraneoptera</taxon>
        <taxon>Hemiptera</taxon>
        <taxon>Heteroptera</taxon>
        <taxon>Panheteroptera</taxon>
        <taxon>Cimicomorpha</taxon>
        <taxon>Miridae</taxon>
        <taxon>Dicyphina</taxon>
        <taxon>Nesidiocoris</taxon>
    </lineage>
</organism>
<gene>
    <name evidence="2" type="ORF">NTEN_LOCUS11127</name>
</gene>
<feature type="region of interest" description="Disordered" evidence="1">
    <location>
        <begin position="276"/>
        <end position="296"/>
    </location>
</feature>
<evidence type="ECO:0000313" key="3">
    <source>
        <dbReference type="Proteomes" id="UP000479000"/>
    </source>
</evidence>
<sequence length="296" mass="32740">MDVFWEKIEFFYFFKLLPPAPAWRKQLRSAARPEAPCPSRPEQAARPEPPGRQSVDSIPRIYAHVRSCSTNFFLRMLFCECESYVHGLSLPPSSLRVGCVALGKKILLWKYPVPRVQHHGVPYAAGGHRPTRSDVVKLLSSVLIIGFAQELRKGTRREVHEKVIISIGNNILTNGVGTGLRTQTSAESLVAPPMELTMRITTYELMRDAFPLVDVHPKPKWLLFEYLSLNSVSCAVAALACEDRGGGSGLAVERPSMVGRFTLSTAGFAYTPTPEASFSSIVEKDTSPAPKARDKT</sequence>
<evidence type="ECO:0000313" key="2">
    <source>
        <dbReference type="EMBL" id="CAB0005650.1"/>
    </source>
</evidence>
<accession>A0A6H5GR24</accession>
<keyword evidence="3" id="KW-1185">Reference proteome</keyword>
<protein>
    <submittedName>
        <fullName evidence="2">Uncharacterized protein</fullName>
    </submittedName>
</protein>
<name>A0A6H5GR24_9HEMI</name>
<dbReference type="Proteomes" id="UP000479000">
    <property type="component" value="Unassembled WGS sequence"/>
</dbReference>
<dbReference type="EMBL" id="CADCXU010016579">
    <property type="protein sequence ID" value="CAB0005650.1"/>
    <property type="molecule type" value="Genomic_DNA"/>
</dbReference>